<protein>
    <submittedName>
        <fullName evidence="3">Tripartite tricarboxylate transporter substrate binding protein</fullName>
    </submittedName>
</protein>
<feature type="signal peptide" evidence="2">
    <location>
        <begin position="1"/>
        <end position="22"/>
    </location>
</feature>
<accession>A0A6N8IQG6</accession>
<keyword evidence="4" id="KW-1185">Reference proteome</keyword>
<feature type="chain" id="PRO_5027120792" evidence="2">
    <location>
        <begin position="23"/>
        <end position="321"/>
    </location>
</feature>
<dbReference type="InterPro" id="IPR005064">
    <property type="entry name" value="BUG"/>
</dbReference>
<organism evidence="3 4">
    <name type="scientific">Ramlibacter pinisoli</name>
    <dbReference type="NCBI Taxonomy" id="2682844"/>
    <lineage>
        <taxon>Bacteria</taxon>
        <taxon>Pseudomonadati</taxon>
        <taxon>Pseudomonadota</taxon>
        <taxon>Betaproteobacteria</taxon>
        <taxon>Burkholderiales</taxon>
        <taxon>Comamonadaceae</taxon>
        <taxon>Ramlibacter</taxon>
    </lineage>
</organism>
<dbReference type="Proteomes" id="UP000469385">
    <property type="component" value="Unassembled WGS sequence"/>
</dbReference>
<dbReference type="Pfam" id="PF03401">
    <property type="entry name" value="TctC"/>
    <property type="match status" value="1"/>
</dbReference>
<name>A0A6N8IQG6_9BURK</name>
<keyword evidence="2" id="KW-0732">Signal</keyword>
<dbReference type="Gene3D" id="3.40.190.10">
    <property type="entry name" value="Periplasmic binding protein-like II"/>
    <property type="match status" value="1"/>
</dbReference>
<dbReference type="AlphaFoldDB" id="A0A6N8IQG6"/>
<dbReference type="PANTHER" id="PTHR42928">
    <property type="entry name" value="TRICARBOXYLATE-BINDING PROTEIN"/>
    <property type="match status" value="1"/>
</dbReference>
<dbReference type="InterPro" id="IPR042100">
    <property type="entry name" value="Bug_dom1"/>
</dbReference>
<reference evidence="3 4" key="1">
    <citation type="submission" date="2019-12" db="EMBL/GenBank/DDBJ databases">
        <authorList>
            <person name="Huq M.A."/>
        </authorList>
    </citation>
    <scope>NUCLEOTIDE SEQUENCE [LARGE SCALE GENOMIC DNA]</scope>
    <source>
        <strain evidence="3 4">MAH-25</strain>
    </source>
</reference>
<evidence type="ECO:0000256" key="1">
    <source>
        <dbReference type="ARBA" id="ARBA00006987"/>
    </source>
</evidence>
<dbReference type="Gene3D" id="3.40.190.150">
    <property type="entry name" value="Bordetella uptake gene, domain 1"/>
    <property type="match status" value="1"/>
</dbReference>
<sequence>MKLTRRIACLLLAAGIAPLAAAQDYPNKPIRLISNYGAGSSIDIIARLVAKPLSEQLGQPVVVENKPGAGGDLGTDFVAKAPKDGYTIGFASPGPLVFNPMMRKSMPFAPGDVTPVILLATGPNVVLVNSDVPARTLSELIAYIKANPGKVSYASAGNGTSGHLAGELFRYLTKTDILHVPYKGNAEAVTDVLAGRVQVLFSGVPPIRAHVESGKLRAIAIADAKRAKQLPGVPTVAEAGLPGAESGAWYGILAPAGTPGPVLDRLQAELAKVVQRPEVRAQFDQLGIDASGLSRAEFEKMIAGEFARWKPLFASTKITAD</sequence>
<comment type="caution">
    <text evidence="3">The sequence shown here is derived from an EMBL/GenBank/DDBJ whole genome shotgun (WGS) entry which is preliminary data.</text>
</comment>
<dbReference type="EMBL" id="WSEL01000003">
    <property type="protein sequence ID" value="MVQ28795.1"/>
    <property type="molecule type" value="Genomic_DNA"/>
</dbReference>
<dbReference type="CDD" id="cd13578">
    <property type="entry name" value="PBP2_Bug27"/>
    <property type="match status" value="1"/>
</dbReference>
<evidence type="ECO:0000313" key="3">
    <source>
        <dbReference type="EMBL" id="MVQ28795.1"/>
    </source>
</evidence>
<evidence type="ECO:0000256" key="2">
    <source>
        <dbReference type="SAM" id="SignalP"/>
    </source>
</evidence>
<dbReference type="RefSeq" id="WP_157396859.1">
    <property type="nucleotide sequence ID" value="NZ_WSEL01000003.1"/>
</dbReference>
<dbReference type="PIRSF" id="PIRSF017082">
    <property type="entry name" value="YflP"/>
    <property type="match status" value="1"/>
</dbReference>
<comment type="similarity">
    <text evidence="1">Belongs to the UPF0065 (bug) family.</text>
</comment>
<dbReference type="SUPFAM" id="SSF53850">
    <property type="entry name" value="Periplasmic binding protein-like II"/>
    <property type="match status" value="1"/>
</dbReference>
<evidence type="ECO:0000313" key="4">
    <source>
        <dbReference type="Proteomes" id="UP000469385"/>
    </source>
</evidence>
<proteinExistence type="inferred from homology"/>
<gene>
    <name evidence="3" type="ORF">GON04_05040</name>
</gene>
<dbReference type="PANTHER" id="PTHR42928:SF5">
    <property type="entry name" value="BLR1237 PROTEIN"/>
    <property type="match status" value="1"/>
</dbReference>